<sequence length="2231" mass="245499">MAAGALGNVGGVVANCNNTSTAEEVAASRLLLLRPDDDRDSPGPSVAPIHELATLRPLAPGGVGLSGPQQQQQKQQGLAQLSPIPSNMLSQPLPPQAKMQVLAEAACSRSPQTKLVRRPAAGSRRPSNKAQPKALFAATANQQQQPKIAQNHKVQRQQQGPKLPLNASNLVLASKPGAQAPPPLPPQQQQAQKNRAQHQPHVLFKLGASNNSKAIGATRIVNTNAVAASKSTPAQQAQIIHNNRLGQLSPQTMAMIQQQVVVVTPMNTLHHKPAGSIKTLVPVQHQPVTVAGVVASNAGRNTVVQQRFATQPIKMQQVQHKQVTATPAMQYTQQQTARTLTGQMKNLTPVEVATALRRDVEIKAEIKAEVKTEVKAELKTEIKEEEKNFSSQTLSQVPTSPQRRMPLPYECLQFQVNILLFLIKQLLTIRQLKMTQADSVTRCICDFVHDDGYMICCDKCLVWQHVDCMGIDRGNIPDEYLCEICRPRRVDRARARALQMRKREELLNSDTSSDSSSSSGDTERGNAVNVKGRKAQQQQSGVRRKPDPLPQSRRINNNNNNNVAKRQRRDTQSRQTSNSRNKKEPTAPTTTPQQQTANKQKAPAKRKTKRRASLEDKIDESPDAWGSNMAPLRHWIERYEEAVTNHYSPELRAKISSIKINGAHNDLKQNNISAAATGKCRLNIQSNNHRYLVSTMYLPPNTPVVELRGKYMLSTQHRPSHPQSRQHSQRPGPFVFFYRLPRDGTEVCVDTRTYGNEARFIRRSCKPNAEVKHCIEKGTLHLYIVTTTAIDKNVEITIRHDQHDLLLSPNSNSAMLPILCACNNVKDCGVANLTVTPPSNRKGMNGPLAENADGRERRRRGRKNTVTEENEVETSSASPLPPVVSTPTPPITPIPSQPSAKKTVTITTNVTPIKESPPVNTSVITSNHSSTTSTAVVTRSVAKEEHEHQITTAQHQPGPSSSQQSSEKFNKSPSTSLSSPQHTPTENTKKEKDKRKMTREERKMEAIMKAFERLEKAEQRKQEVQARNAQRKESGTHSDNEDSGPGKPKPNMNDKPLRRKRRKGRTRSTSTSHSQSSRRTRLNSAESDLTSGDESSSMQSPPQSQSCSYALRMHGSKDHGNIGNSQAAAGLLLALANSNATGSRSPTSQQHHHHHHHHHHHNRHPTPVKSPSGDSGASSSSQSSTPSTPLSSACLLVAAAVGPLAPGFKFPKTKKLLMNEWLKETPESQSQSTELSSTESSEFLSQNYASKGLATLVQAASSVSNVCDSTPQKICSSAPTGSAKKRWLRQAISEECDSPNSSRPESPPTIDRVAPPKKRRIARESLSSDNYTPPTTPTMMQQDHIPPHRPSINEDDFIDHLPSPSTEDVCSQNEYDSDQVKDETRSRFNLKNDTESTCKFGSLNPSNLSRTRGETKFTPIVNLKEELKSEDEMNNSESKSRLDTSIVSPKSSRRTRAGFCQKFEQKVIKVEEEEILRGTVEIVDQNDQDLETDEFSSPIAAMESEAELKKRVAELSLEFGGGIAALENMSSDFDGSFQNQNESSCVKSEQDRDEDKSIDEFDVEAQMKRITGDDGDDYKEKMEDSAEKDKTVDGIEGLMESSQEDSESDRENDDKDANFQDSIDETSEKLKEEMIEDNSANAEQIFENSGSENTDMSSVKECDVSKKTCELPENEPKHRDEPFWEKSKSNSLERITDPLVILAQAEWNDHLGVGGTLRNEKTESAAISALEESMMELDSMELPVEDVPEEPVKIFPSIPPLSERIRKKTDSNPAPKSKLEIEASIIESSLELSFVSSSDDLKNREELTTAFKELLEVKIEPEDTAITESVNTSSKPPSSISLKNDTIVPEVEYNTEEQAVTRNAVPPFENDVRVSKTPRTSITKGKVAPPEPKRLKDPRTAVPNKPTKPPREGPAPIKRKLSITEYRKRMQQSSELPCETDSLDMSGEGKGTTRDRSNSASSGTSSLSSDEESVSKAPLEIPSLGTLPIFANADTDDKKGDDGTTGWSAAPTLVERQRENLTERLKREFGLFLNDDEEERARKLAMNADAPSKTSTVAIVNCTDVSYPPPQLPPHPYIPPPGSAPIHFTQFPPPPKPTHPPVAAFPDYSVPPPSIVNPNFPPPPIVKPPIVPPPIQPVTAPQFVLPQAPPGSNPYPPAQFSTPPPPVQNIAVVPSPATTTVSISRFSPATVPPQPPLQTPSQTQPVMAYTVPPPPLPQVQKAAYSHPAPRT</sequence>
<evidence type="ECO:0000313" key="1">
    <source>
        <dbReference type="EMBL" id="KAJ8666829.1"/>
    </source>
</evidence>
<name>A0ACC2N923_9HYME</name>
<organism evidence="1 2">
    <name type="scientific">Eretmocerus hayati</name>
    <dbReference type="NCBI Taxonomy" id="131215"/>
    <lineage>
        <taxon>Eukaryota</taxon>
        <taxon>Metazoa</taxon>
        <taxon>Ecdysozoa</taxon>
        <taxon>Arthropoda</taxon>
        <taxon>Hexapoda</taxon>
        <taxon>Insecta</taxon>
        <taxon>Pterygota</taxon>
        <taxon>Neoptera</taxon>
        <taxon>Endopterygota</taxon>
        <taxon>Hymenoptera</taxon>
        <taxon>Apocrita</taxon>
        <taxon>Proctotrupomorpha</taxon>
        <taxon>Chalcidoidea</taxon>
        <taxon>Aphelinidae</taxon>
        <taxon>Aphelininae</taxon>
        <taxon>Eretmocerus</taxon>
    </lineage>
</organism>
<dbReference type="EMBL" id="CM056744">
    <property type="protein sequence ID" value="KAJ8666829.1"/>
    <property type="molecule type" value="Genomic_DNA"/>
</dbReference>
<protein>
    <submittedName>
        <fullName evidence="1">Uncharacterized protein</fullName>
    </submittedName>
</protein>
<gene>
    <name evidence="1" type="ORF">QAD02_008491</name>
</gene>
<reference evidence="1" key="1">
    <citation type="submission" date="2023-04" db="EMBL/GenBank/DDBJ databases">
        <title>A chromosome-level genome assembly of the parasitoid wasp Eretmocerus hayati.</title>
        <authorList>
            <person name="Zhong Y."/>
            <person name="Liu S."/>
            <person name="Liu Y."/>
        </authorList>
    </citation>
    <scope>NUCLEOTIDE SEQUENCE</scope>
    <source>
        <strain evidence="1">ZJU_SS_LIU_2023</strain>
    </source>
</reference>
<accession>A0ACC2N923</accession>
<proteinExistence type="predicted"/>
<dbReference type="Proteomes" id="UP001239111">
    <property type="component" value="Chromosome 4"/>
</dbReference>
<keyword evidence="2" id="KW-1185">Reference proteome</keyword>
<comment type="caution">
    <text evidence="1">The sequence shown here is derived from an EMBL/GenBank/DDBJ whole genome shotgun (WGS) entry which is preliminary data.</text>
</comment>
<evidence type="ECO:0000313" key="2">
    <source>
        <dbReference type="Proteomes" id="UP001239111"/>
    </source>
</evidence>